<evidence type="ECO:0000313" key="4">
    <source>
        <dbReference type="EMBL" id="MDM8156843.1"/>
    </source>
</evidence>
<comment type="similarity">
    <text evidence="1">Belongs to the CapA family.</text>
</comment>
<comment type="caution">
    <text evidence="4">The sequence shown here is derived from an EMBL/GenBank/DDBJ whole genome shotgun (WGS) entry which is preliminary data.</text>
</comment>
<feature type="chain" id="PRO_5047453075" evidence="2">
    <location>
        <begin position="23"/>
        <end position="378"/>
    </location>
</feature>
<dbReference type="PANTHER" id="PTHR33393:SF12">
    <property type="entry name" value="CAPSULE BIOSYNTHESIS PROTEIN CAPA"/>
    <property type="match status" value="1"/>
</dbReference>
<evidence type="ECO:0000313" key="5">
    <source>
        <dbReference type="Proteomes" id="UP001529340"/>
    </source>
</evidence>
<dbReference type="InterPro" id="IPR029052">
    <property type="entry name" value="Metallo-depent_PP-like"/>
</dbReference>
<reference evidence="4" key="2">
    <citation type="submission" date="2023-06" db="EMBL/GenBank/DDBJ databases">
        <authorList>
            <person name="Zeman M."/>
            <person name="Kubasova T."/>
            <person name="Jahodarova E."/>
            <person name="Nykrynova M."/>
            <person name="Rychlik I."/>
        </authorList>
    </citation>
    <scope>NUCLEOTIDE SEQUENCE</scope>
    <source>
        <strain evidence="4">ET39</strain>
    </source>
</reference>
<keyword evidence="4" id="KW-0378">Hydrolase</keyword>
<proteinExistence type="inferred from homology"/>
<dbReference type="SUPFAM" id="SSF56300">
    <property type="entry name" value="Metallo-dependent phosphatases"/>
    <property type="match status" value="1"/>
</dbReference>
<sequence length="378" mass="41935">MKKKRCLAWTLMVALLLSGCQRSVQPKQEPIEEEVVEADQKVRFLAVGDNLIHGLIYASGAQPDGTYQFDSMYARTADTIAAADIAYINQETICGGTELGLQSYPTFNSPYEILDAVANAGFDWLSTSSNHSMDVGEQGIRNQLAHIETLGLTQTGTHGDESDAQTYRVMNKNGLRIGLLSYTYGLNGFVLPQGKEYLVDLIDEEKIQSDMEAIQAISDVQIVSMHWGEEYQFVPNEEQQQLAQLLSDLGADVIIGTHPHVLQPADILTGEAGNETLVWYSLGNFVSAQDVNDRMLGGMAQWTLVYHPQDASVSFEEVSFTPTVMYFDGTGSDVQVYPLSEYSDELGATHYIQGQDMSKQYFIDRAEEIMNDSVELIY</sequence>
<feature type="signal peptide" evidence="2">
    <location>
        <begin position="1"/>
        <end position="22"/>
    </location>
</feature>
<keyword evidence="2" id="KW-0732">Signal</keyword>
<name>A0ABT7UB24_9FIRM</name>
<dbReference type="EMBL" id="JAUDCG010000013">
    <property type="protein sequence ID" value="MDM8156843.1"/>
    <property type="molecule type" value="Genomic_DNA"/>
</dbReference>
<evidence type="ECO:0000256" key="1">
    <source>
        <dbReference type="ARBA" id="ARBA00005662"/>
    </source>
</evidence>
<organism evidence="4 5">
    <name type="scientific">Amedibacillus dolichus</name>
    <dbReference type="NCBI Taxonomy" id="31971"/>
    <lineage>
        <taxon>Bacteria</taxon>
        <taxon>Bacillati</taxon>
        <taxon>Bacillota</taxon>
        <taxon>Erysipelotrichia</taxon>
        <taxon>Erysipelotrichales</taxon>
        <taxon>Erysipelotrichaceae</taxon>
        <taxon>Amedibacillus</taxon>
    </lineage>
</organism>
<dbReference type="PANTHER" id="PTHR33393">
    <property type="entry name" value="POLYGLUTAMINE SYNTHESIS ACCESSORY PROTEIN RV0574C-RELATED"/>
    <property type="match status" value="1"/>
</dbReference>
<dbReference type="Gene3D" id="3.60.21.10">
    <property type="match status" value="1"/>
</dbReference>
<dbReference type="PROSITE" id="PS51257">
    <property type="entry name" value="PROKAR_LIPOPROTEIN"/>
    <property type="match status" value="1"/>
</dbReference>
<evidence type="ECO:0000259" key="3">
    <source>
        <dbReference type="SMART" id="SM00854"/>
    </source>
</evidence>
<dbReference type="GO" id="GO:0016787">
    <property type="term" value="F:hydrolase activity"/>
    <property type="evidence" value="ECO:0007669"/>
    <property type="project" value="UniProtKB-KW"/>
</dbReference>
<dbReference type="RefSeq" id="WP_289607310.1">
    <property type="nucleotide sequence ID" value="NZ_JAUDCG010000013.1"/>
</dbReference>
<accession>A0ABT7UB24</accession>
<dbReference type="Proteomes" id="UP001529340">
    <property type="component" value="Unassembled WGS sequence"/>
</dbReference>
<dbReference type="Pfam" id="PF09587">
    <property type="entry name" value="PGA_cap"/>
    <property type="match status" value="1"/>
</dbReference>
<evidence type="ECO:0000256" key="2">
    <source>
        <dbReference type="SAM" id="SignalP"/>
    </source>
</evidence>
<keyword evidence="5" id="KW-1185">Reference proteome</keyword>
<protein>
    <submittedName>
        <fullName evidence="4">CapA family protein</fullName>
        <ecNumber evidence="4">3.1.-.-</ecNumber>
    </submittedName>
</protein>
<gene>
    <name evidence="4" type="ORF">QUV96_04235</name>
</gene>
<dbReference type="SMART" id="SM00854">
    <property type="entry name" value="PGA_cap"/>
    <property type="match status" value="1"/>
</dbReference>
<dbReference type="CDD" id="cd07381">
    <property type="entry name" value="MPP_CapA"/>
    <property type="match status" value="1"/>
</dbReference>
<dbReference type="InterPro" id="IPR052169">
    <property type="entry name" value="CW_Biosynth-Accessory"/>
</dbReference>
<feature type="domain" description="Capsule synthesis protein CapA" evidence="3">
    <location>
        <begin position="43"/>
        <end position="289"/>
    </location>
</feature>
<reference evidence="4" key="1">
    <citation type="submission" date="2023-06" db="EMBL/GenBank/DDBJ databases">
        <title>Identification and characterization of horizontal gene transfer across gut microbiota members of farm animals based on homology search.</title>
        <authorList>
            <person name="Schwarzerova J."/>
            <person name="Nykrynova M."/>
            <person name="Jureckova K."/>
            <person name="Cejkova D."/>
            <person name="Rychlik I."/>
        </authorList>
    </citation>
    <scope>NUCLEOTIDE SEQUENCE</scope>
    <source>
        <strain evidence="4">ET39</strain>
    </source>
</reference>
<dbReference type="InterPro" id="IPR019079">
    <property type="entry name" value="Capsule_synth_CapA"/>
</dbReference>
<dbReference type="EC" id="3.1.-.-" evidence="4"/>